<dbReference type="AlphaFoldDB" id="A0A368KZ59"/>
<dbReference type="EMBL" id="QPEX01000004">
    <property type="protein sequence ID" value="RCS56095.1"/>
    <property type="molecule type" value="Genomic_DNA"/>
</dbReference>
<organism evidence="1 2">
    <name type="scientific">Bremerella cremea</name>
    <dbReference type="NCBI Taxonomy" id="1031537"/>
    <lineage>
        <taxon>Bacteria</taxon>
        <taxon>Pseudomonadati</taxon>
        <taxon>Planctomycetota</taxon>
        <taxon>Planctomycetia</taxon>
        <taxon>Pirellulales</taxon>
        <taxon>Pirellulaceae</taxon>
        <taxon>Bremerella</taxon>
    </lineage>
</organism>
<gene>
    <name evidence="1" type="ORF">DTL42_00490</name>
</gene>
<accession>A0A368KZ59</accession>
<name>A0A368KZ59_9BACT</name>
<sequence>MATPLPKVTVHAVCRSLSKKSETSDGSHLVVTWLQEKEWPLLSLENVESLNALTWKDYAVDFIY</sequence>
<protein>
    <submittedName>
        <fullName evidence="1">Uncharacterized protein</fullName>
    </submittedName>
</protein>
<evidence type="ECO:0000313" key="1">
    <source>
        <dbReference type="EMBL" id="RCS56095.1"/>
    </source>
</evidence>
<reference evidence="1 2" key="1">
    <citation type="submission" date="2018-07" db="EMBL/GenBank/DDBJ databases">
        <title>Comparative genomes isolates from brazilian mangrove.</title>
        <authorList>
            <person name="De Araujo J.E."/>
            <person name="Taketani R.G."/>
            <person name="Silva M.C.P."/>
            <person name="Lourenco M.V."/>
            <person name="Oliveira V.M."/>
            <person name="Andreote F.D."/>
        </authorList>
    </citation>
    <scope>NUCLEOTIDE SEQUENCE [LARGE SCALE GENOMIC DNA]</scope>
    <source>
        <strain evidence="1 2">HEX PRIS-MGV</strain>
    </source>
</reference>
<evidence type="ECO:0000313" key="2">
    <source>
        <dbReference type="Proteomes" id="UP000253562"/>
    </source>
</evidence>
<proteinExistence type="predicted"/>
<dbReference type="Proteomes" id="UP000253562">
    <property type="component" value="Unassembled WGS sequence"/>
</dbReference>
<comment type="caution">
    <text evidence="1">The sequence shown here is derived from an EMBL/GenBank/DDBJ whole genome shotgun (WGS) entry which is preliminary data.</text>
</comment>